<sequence length="495" mass="53959">MLLLALAALQKKFCRVITTHLLKNNLTNGKCIVYTCIVPLKDTCLVFAIGSIQQQSRGYCNILPLMQITMASTFHAIPTTQVTHTMHPLPHATARQPRRSSRLAMMLRLCLCLAAPPVAAMADTTNATAWRGELEVRQHVGSECGAQPSLPYRLTVFGLMSTEPGDQSPDSSPLWMLWGDMHPIQLRWGPGASTAALLSLSTNQHIGVLQASAVAGNWSATWREEANESGCNFVDAALRMVRVEDATQAASIRRDAEYLAEVYATQRRVVAAMSPDAAREPLAQMLALAGRLPQASAADQSLAWAFMAAGEHALLLGNKETTLGLHGAGTTLYRRLRTPHPEDTALALVAQARAFYRYRDRPQAFALLEEALTILDQAGKQISAAAANVRGLQGVWQLLRGDKEAALQTLTQAASIDMQRNAPPDERVATLLNLGMVLSESNRTAEALAVYQRSLDLLRSATEHPGTKQADMQSLRDILESRIQELKGMQPSKQT</sequence>
<dbReference type="eggNOG" id="COG0457">
    <property type="taxonomic scope" value="Bacteria"/>
</dbReference>
<dbReference type="HOGENOM" id="CLU_550620_0_0_4"/>
<dbReference type="SUPFAM" id="SSF48452">
    <property type="entry name" value="TPR-like"/>
    <property type="match status" value="1"/>
</dbReference>
<dbReference type="KEGG" id="cbx:Cenrod_0257"/>
<proteinExistence type="predicted"/>
<dbReference type="Proteomes" id="UP000017184">
    <property type="component" value="Chromosome"/>
</dbReference>
<organism evidence="1 2">
    <name type="scientific">Candidatus Symbiobacter mobilis CR</name>
    <dbReference type="NCBI Taxonomy" id="946483"/>
    <lineage>
        <taxon>Bacteria</taxon>
        <taxon>Pseudomonadati</taxon>
        <taxon>Pseudomonadota</taxon>
        <taxon>Betaproteobacteria</taxon>
        <taxon>Burkholderiales</taxon>
        <taxon>Comamonadaceae</taxon>
    </lineage>
</organism>
<gene>
    <name evidence="1" type="ORF">Cenrod_0257</name>
</gene>
<dbReference type="Gene3D" id="1.25.40.10">
    <property type="entry name" value="Tetratricopeptide repeat domain"/>
    <property type="match status" value="1"/>
</dbReference>
<dbReference type="STRING" id="946483.Cenrod_0257"/>
<dbReference type="EMBL" id="CP004885">
    <property type="protein sequence ID" value="AGX86384.1"/>
    <property type="molecule type" value="Genomic_DNA"/>
</dbReference>
<accession>U5N896</accession>
<evidence type="ECO:0000313" key="1">
    <source>
        <dbReference type="EMBL" id="AGX86384.1"/>
    </source>
</evidence>
<name>U5N896_9BURK</name>
<reference evidence="1 2" key="1">
    <citation type="journal article" date="2013" name="Genome Biol.">
        <title>Genomic analysis reveals key aspects of prokaryotic symbiosis in the phototrophic consortium "Chlorochromatium aggregatum".</title>
        <authorList>
            <person name="Liu Z."/>
            <person name="Muller J."/>
            <person name="Li T."/>
            <person name="Alvey R.M."/>
            <person name="Vogl K."/>
            <person name="Frigaard N.U."/>
            <person name="Rockwell N.C."/>
            <person name="Boyd E.S."/>
            <person name="Tomsho L.P."/>
            <person name="Schuster S.C."/>
            <person name="Henke P."/>
            <person name="Rohde M."/>
            <person name="Overmann J."/>
            <person name="Bryant D.A."/>
        </authorList>
    </citation>
    <scope>NUCLEOTIDE SEQUENCE [LARGE SCALE GENOMIC DNA]</scope>
    <source>
        <strain evidence="1">CR</strain>
    </source>
</reference>
<evidence type="ECO:0000313" key="2">
    <source>
        <dbReference type="Proteomes" id="UP000017184"/>
    </source>
</evidence>
<protein>
    <submittedName>
        <fullName evidence="1">Uncharacterized protein</fullName>
    </submittedName>
</protein>
<keyword evidence="2" id="KW-1185">Reference proteome</keyword>
<dbReference type="AlphaFoldDB" id="U5N896"/>
<dbReference type="InterPro" id="IPR011990">
    <property type="entry name" value="TPR-like_helical_dom_sf"/>
</dbReference>